<dbReference type="AlphaFoldDB" id="A0A1X7PGQ3"/>
<dbReference type="Gene3D" id="1.10.10.10">
    <property type="entry name" value="Winged helix-like DNA-binding domain superfamily/Winged helix DNA-binding domain"/>
    <property type="match status" value="1"/>
</dbReference>
<dbReference type="InterPro" id="IPR000847">
    <property type="entry name" value="LysR_HTH_N"/>
</dbReference>
<keyword evidence="4" id="KW-0804">Transcription</keyword>
<dbReference type="FunFam" id="1.10.10.10:FF:000001">
    <property type="entry name" value="LysR family transcriptional regulator"/>
    <property type="match status" value="1"/>
</dbReference>
<dbReference type="STRING" id="1891671.SAMN06295885_3448"/>
<evidence type="ECO:0000313" key="6">
    <source>
        <dbReference type="EMBL" id="SMH49930.1"/>
    </source>
</evidence>
<dbReference type="InterPro" id="IPR005119">
    <property type="entry name" value="LysR_subst-bd"/>
</dbReference>
<sequence>MELRQLEHFLAVAKEQHFTRAASALQISQSGLSASIRALESELGSPLFTRSTRRVELTPAGHAMLEESERSVASALAARDAVLAVQGVLRGSLAVGTEECLGGVHLPRELATFREQHPGVALRLMHDGSGMLLDSVASGRLDLALVADIGTTPSGVRTRPLASEGFAVLAHPDHPLADRSVCRIPDLAGETIVGLQEHWGARHLASQAFAEHGLPFEVELEVNDVHTLLDLVEYGMGVAVVPAHFAEKRPAGLRAVPLDEPLLVWRTMVAVPERPSAAARAFVSALPAHPLPAVMQDIG</sequence>
<dbReference type="RefSeq" id="WP_085477818.1">
    <property type="nucleotide sequence ID" value="NZ_FXBM01000003.1"/>
</dbReference>
<evidence type="ECO:0000259" key="5">
    <source>
        <dbReference type="PROSITE" id="PS50931"/>
    </source>
</evidence>
<keyword evidence="7" id="KW-1185">Reference proteome</keyword>
<evidence type="ECO:0000256" key="2">
    <source>
        <dbReference type="ARBA" id="ARBA00023015"/>
    </source>
</evidence>
<dbReference type="InterPro" id="IPR036388">
    <property type="entry name" value="WH-like_DNA-bd_sf"/>
</dbReference>
<reference evidence="7" key="1">
    <citation type="submission" date="2017-04" db="EMBL/GenBank/DDBJ databases">
        <authorList>
            <person name="Varghese N."/>
            <person name="Submissions S."/>
        </authorList>
    </citation>
    <scope>NUCLEOTIDE SEQUENCE [LARGE SCALE GENOMIC DNA]</scope>
    <source>
        <strain evidence="7">VKM Ac-2121</strain>
    </source>
</reference>
<evidence type="ECO:0000256" key="1">
    <source>
        <dbReference type="ARBA" id="ARBA00009437"/>
    </source>
</evidence>
<dbReference type="GO" id="GO:0003677">
    <property type="term" value="F:DNA binding"/>
    <property type="evidence" value="ECO:0007669"/>
    <property type="project" value="UniProtKB-KW"/>
</dbReference>
<keyword evidence="2" id="KW-0805">Transcription regulation</keyword>
<dbReference type="OrthoDB" id="3181812at2"/>
<comment type="similarity">
    <text evidence="1">Belongs to the LysR transcriptional regulatory family.</text>
</comment>
<dbReference type="Gene3D" id="3.40.190.290">
    <property type="match status" value="1"/>
</dbReference>
<dbReference type="GO" id="GO:0003700">
    <property type="term" value="F:DNA-binding transcription factor activity"/>
    <property type="evidence" value="ECO:0007669"/>
    <property type="project" value="InterPro"/>
</dbReference>
<feature type="domain" description="HTH lysR-type" evidence="5">
    <location>
        <begin position="1"/>
        <end position="58"/>
    </location>
</feature>
<protein>
    <submittedName>
        <fullName evidence="6">DNA-binding transcriptional regulator, LysR family</fullName>
    </submittedName>
</protein>
<dbReference type="GO" id="GO:0005829">
    <property type="term" value="C:cytosol"/>
    <property type="evidence" value="ECO:0007669"/>
    <property type="project" value="TreeGrafter"/>
</dbReference>
<keyword evidence="3 6" id="KW-0238">DNA-binding</keyword>
<dbReference type="InterPro" id="IPR050950">
    <property type="entry name" value="HTH-type_LysR_regulators"/>
</dbReference>
<dbReference type="InterPro" id="IPR036390">
    <property type="entry name" value="WH_DNA-bd_sf"/>
</dbReference>
<accession>A0A1X7PGQ3</accession>
<dbReference type="PROSITE" id="PS50931">
    <property type="entry name" value="HTH_LYSR"/>
    <property type="match status" value="1"/>
</dbReference>
<dbReference type="EMBL" id="FXBM01000003">
    <property type="protein sequence ID" value="SMH49930.1"/>
    <property type="molecule type" value="Genomic_DNA"/>
</dbReference>
<evidence type="ECO:0000256" key="3">
    <source>
        <dbReference type="ARBA" id="ARBA00023125"/>
    </source>
</evidence>
<organism evidence="6 7">
    <name type="scientific">Rathayibacter oskolensis</name>
    <dbReference type="NCBI Taxonomy" id="1891671"/>
    <lineage>
        <taxon>Bacteria</taxon>
        <taxon>Bacillati</taxon>
        <taxon>Actinomycetota</taxon>
        <taxon>Actinomycetes</taxon>
        <taxon>Micrococcales</taxon>
        <taxon>Microbacteriaceae</taxon>
        <taxon>Rathayibacter</taxon>
    </lineage>
</organism>
<dbReference type="PANTHER" id="PTHR30419">
    <property type="entry name" value="HTH-TYPE TRANSCRIPTIONAL REGULATOR YBHD"/>
    <property type="match status" value="1"/>
</dbReference>
<dbReference type="PANTHER" id="PTHR30419:SF31">
    <property type="entry name" value="BLR3139 PROTEIN"/>
    <property type="match status" value="1"/>
</dbReference>
<dbReference type="PRINTS" id="PR00039">
    <property type="entry name" value="HTHLYSR"/>
</dbReference>
<dbReference type="Proteomes" id="UP000193711">
    <property type="component" value="Unassembled WGS sequence"/>
</dbReference>
<dbReference type="Pfam" id="PF00126">
    <property type="entry name" value="HTH_1"/>
    <property type="match status" value="1"/>
</dbReference>
<evidence type="ECO:0000256" key="4">
    <source>
        <dbReference type="ARBA" id="ARBA00023163"/>
    </source>
</evidence>
<name>A0A1X7PGQ3_9MICO</name>
<dbReference type="SUPFAM" id="SSF46785">
    <property type="entry name" value="Winged helix' DNA-binding domain"/>
    <property type="match status" value="1"/>
</dbReference>
<dbReference type="Pfam" id="PF03466">
    <property type="entry name" value="LysR_substrate"/>
    <property type="match status" value="1"/>
</dbReference>
<gene>
    <name evidence="6" type="ORF">SAMN06295885_3448</name>
</gene>
<evidence type="ECO:0000313" key="7">
    <source>
        <dbReference type="Proteomes" id="UP000193711"/>
    </source>
</evidence>
<proteinExistence type="inferred from homology"/>
<dbReference type="SUPFAM" id="SSF53850">
    <property type="entry name" value="Periplasmic binding protein-like II"/>
    <property type="match status" value="1"/>
</dbReference>